<dbReference type="SMART" id="SM00338">
    <property type="entry name" value="BRLZ"/>
    <property type="match status" value="1"/>
</dbReference>
<organism evidence="9 10">
    <name type="scientific">Nicrophorus vespilloides</name>
    <name type="common">Boreal carrion beetle</name>
    <dbReference type="NCBI Taxonomy" id="110193"/>
    <lineage>
        <taxon>Eukaryota</taxon>
        <taxon>Metazoa</taxon>
        <taxon>Ecdysozoa</taxon>
        <taxon>Arthropoda</taxon>
        <taxon>Hexapoda</taxon>
        <taxon>Insecta</taxon>
        <taxon>Pterygota</taxon>
        <taxon>Neoptera</taxon>
        <taxon>Endopterygota</taxon>
        <taxon>Coleoptera</taxon>
        <taxon>Polyphaga</taxon>
        <taxon>Staphyliniformia</taxon>
        <taxon>Silphidae</taxon>
        <taxon>Nicrophorinae</taxon>
        <taxon>Nicrophorus</taxon>
    </lineage>
</organism>
<dbReference type="GeneID" id="108560584"/>
<keyword evidence="2" id="KW-0805">Transcription regulation</keyword>
<dbReference type="InterPro" id="IPR051381">
    <property type="entry name" value="CREB_ATF_subfamily"/>
</dbReference>
<evidence type="ECO:0000313" key="9">
    <source>
        <dbReference type="Proteomes" id="UP000695000"/>
    </source>
</evidence>
<dbReference type="Gene3D" id="1.20.5.170">
    <property type="match status" value="1"/>
</dbReference>
<gene>
    <name evidence="10" type="primary">LOC108560584</name>
</gene>
<dbReference type="InterPro" id="IPR004827">
    <property type="entry name" value="bZIP"/>
</dbReference>
<dbReference type="SUPFAM" id="SSF57959">
    <property type="entry name" value="Leucine zipper domain"/>
    <property type="match status" value="1"/>
</dbReference>
<keyword evidence="3" id="KW-0238">DNA-binding</keyword>
<name>A0ABM1MGJ7_NICVS</name>
<dbReference type="Pfam" id="PF00170">
    <property type="entry name" value="bZIP_1"/>
    <property type="match status" value="1"/>
</dbReference>
<keyword evidence="4" id="KW-0804">Transcription</keyword>
<evidence type="ECO:0000256" key="2">
    <source>
        <dbReference type="ARBA" id="ARBA00023015"/>
    </source>
</evidence>
<comment type="subcellular location">
    <subcellularLocation>
        <location evidence="1">Endoplasmic reticulum membrane</location>
        <topology evidence="1">Single-pass type II membrane protein</topology>
    </subcellularLocation>
</comment>
<feature type="domain" description="BZIP" evidence="8">
    <location>
        <begin position="296"/>
        <end position="359"/>
    </location>
</feature>
<protein>
    <submittedName>
        <fullName evidence="10">Uncharacterized protein LOC108560584</fullName>
    </submittedName>
</protein>
<feature type="region of interest" description="Disordered" evidence="7">
    <location>
        <begin position="531"/>
        <end position="550"/>
    </location>
</feature>
<keyword evidence="6" id="KW-0175">Coiled coil</keyword>
<dbReference type="InterPro" id="IPR046347">
    <property type="entry name" value="bZIP_sf"/>
</dbReference>
<dbReference type="RefSeq" id="XP_017773697.1">
    <property type="nucleotide sequence ID" value="XM_017918208.1"/>
</dbReference>
<keyword evidence="9" id="KW-1185">Reference proteome</keyword>
<feature type="coiled-coil region" evidence="6">
    <location>
        <begin position="310"/>
        <end position="362"/>
    </location>
</feature>
<evidence type="ECO:0000256" key="3">
    <source>
        <dbReference type="ARBA" id="ARBA00023125"/>
    </source>
</evidence>
<sequence>MSHLFDYFVKGDANMDVSSILTDDINNMDIPLGFENSEYMSSDFFDSVLSMEKQNLDVLDDNLLDASYEFNSNENTVQSPLHSAVSSSDNSSMDEQNFNMMNMNNITLFGNENSETLKGDDFLSLFGQEPTLQNNINDLIGVTNPPKVVIRQPNNNTKKVIVSKPINTQSKKGFQPGKKQVIRVQSISGNGRSLLLPVNVKNMKKFKIINANDLKMDSIKVLPATCQQVIKKVEQYAASTSSESVDVSDIEVDIENLGSERSYPPLELTAEEKRLLFKEGIKLPTHYPLTKNDEKELKRIRRKIRNKISAQDSRKRKKEYVDQLEEKARRTDEENEILKKRVKLLNKENTKLYEQLKKLQELLFSSSSKATPTTCLMIVLFSTLLVCLPNIKTSDKSELEIGDQQLISARRALLFNTLNKDEDDQSLEEFLVFNKEEEMRFDEEEKENGTNAFVKYLGDLSKKYEGLIKSNCTEILQGGSLHDFCKKHEDEFKLALQNLRSFMETSKSEDKKFIEPDISDDEGEIMPIRRSSYLSDDDDPPTKKIRISSENLDYDKASPDSILEFEVKSKEPKTLNLSKGFQI</sequence>
<dbReference type="Proteomes" id="UP000695000">
    <property type="component" value="Unplaced"/>
</dbReference>
<proteinExistence type="predicted"/>
<accession>A0ABM1MGJ7</accession>
<evidence type="ECO:0000256" key="7">
    <source>
        <dbReference type="SAM" id="MobiDB-lite"/>
    </source>
</evidence>
<evidence type="ECO:0000259" key="8">
    <source>
        <dbReference type="PROSITE" id="PS50217"/>
    </source>
</evidence>
<evidence type="ECO:0000313" key="10">
    <source>
        <dbReference type="RefSeq" id="XP_017773697.1"/>
    </source>
</evidence>
<dbReference type="PANTHER" id="PTHR45996">
    <property type="entry name" value="AGAP001464-PB"/>
    <property type="match status" value="1"/>
</dbReference>
<evidence type="ECO:0000256" key="1">
    <source>
        <dbReference type="ARBA" id="ARBA00004648"/>
    </source>
</evidence>
<keyword evidence="5" id="KW-0539">Nucleus</keyword>
<evidence type="ECO:0000256" key="6">
    <source>
        <dbReference type="SAM" id="Coils"/>
    </source>
</evidence>
<dbReference type="PROSITE" id="PS50217">
    <property type="entry name" value="BZIP"/>
    <property type="match status" value="1"/>
</dbReference>
<dbReference type="PANTHER" id="PTHR45996:SF3">
    <property type="entry name" value="CREB-H TRANSCRIPTION FACTOR HOMOLOG LET-607"/>
    <property type="match status" value="1"/>
</dbReference>
<evidence type="ECO:0000256" key="5">
    <source>
        <dbReference type="ARBA" id="ARBA00023242"/>
    </source>
</evidence>
<evidence type="ECO:0000256" key="4">
    <source>
        <dbReference type="ARBA" id="ARBA00023163"/>
    </source>
</evidence>
<reference evidence="10" key="1">
    <citation type="submission" date="2025-08" db="UniProtKB">
        <authorList>
            <consortium name="RefSeq"/>
        </authorList>
    </citation>
    <scope>IDENTIFICATION</scope>
    <source>
        <tissue evidence="10">Whole Larva</tissue>
    </source>
</reference>
<dbReference type="CDD" id="cd14689">
    <property type="entry name" value="bZIP_CREB3"/>
    <property type="match status" value="1"/>
</dbReference>